<sequence length="16" mass="1664">MVTLLVASRSGSVTDK</sequence>
<proteinExistence type="predicted"/>
<accession>A0A0E9W0Q6</accession>
<reference evidence="1" key="2">
    <citation type="journal article" date="2015" name="Fish Shellfish Immunol.">
        <title>Early steps in the European eel (Anguilla anguilla)-Vibrio vulnificus interaction in the gills: Role of the RtxA13 toxin.</title>
        <authorList>
            <person name="Callol A."/>
            <person name="Pajuelo D."/>
            <person name="Ebbesson L."/>
            <person name="Teles M."/>
            <person name="MacKenzie S."/>
            <person name="Amaro C."/>
        </authorList>
    </citation>
    <scope>NUCLEOTIDE SEQUENCE</scope>
</reference>
<name>A0A0E9W0Q6_ANGAN</name>
<dbReference type="EMBL" id="GBXM01025432">
    <property type="protein sequence ID" value="JAH83145.1"/>
    <property type="molecule type" value="Transcribed_RNA"/>
</dbReference>
<organism evidence="1">
    <name type="scientific">Anguilla anguilla</name>
    <name type="common">European freshwater eel</name>
    <name type="synonym">Muraena anguilla</name>
    <dbReference type="NCBI Taxonomy" id="7936"/>
    <lineage>
        <taxon>Eukaryota</taxon>
        <taxon>Metazoa</taxon>
        <taxon>Chordata</taxon>
        <taxon>Craniata</taxon>
        <taxon>Vertebrata</taxon>
        <taxon>Euteleostomi</taxon>
        <taxon>Actinopterygii</taxon>
        <taxon>Neopterygii</taxon>
        <taxon>Teleostei</taxon>
        <taxon>Anguilliformes</taxon>
        <taxon>Anguillidae</taxon>
        <taxon>Anguilla</taxon>
    </lineage>
</organism>
<dbReference type="AlphaFoldDB" id="A0A0E9W0Q6"/>
<evidence type="ECO:0000313" key="1">
    <source>
        <dbReference type="EMBL" id="JAH83145.1"/>
    </source>
</evidence>
<protein>
    <submittedName>
        <fullName evidence="1">Uncharacterized protein</fullName>
    </submittedName>
</protein>
<reference evidence="1" key="1">
    <citation type="submission" date="2014-11" db="EMBL/GenBank/DDBJ databases">
        <authorList>
            <person name="Amaro Gonzalez C."/>
        </authorList>
    </citation>
    <scope>NUCLEOTIDE SEQUENCE</scope>
</reference>